<name>A0A3B0VUT4_9ZZZZ</name>
<reference evidence="1" key="1">
    <citation type="submission" date="2018-06" db="EMBL/GenBank/DDBJ databases">
        <authorList>
            <person name="Zhirakovskaya E."/>
        </authorList>
    </citation>
    <scope>NUCLEOTIDE SEQUENCE</scope>
</reference>
<organism evidence="1">
    <name type="scientific">hydrothermal vent metagenome</name>
    <dbReference type="NCBI Taxonomy" id="652676"/>
    <lineage>
        <taxon>unclassified sequences</taxon>
        <taxon>metagenomes</taxon>
        <taxon>ecological metagenomes</taxon>
    </lineage>
</organism>
<feature type="non-terminal residue" evidence="1">
    <location>
        <position position="1"/>
    </location>
</feature>
<sequence>ELNDALNSFYRTTEELGVEDSVTTFTASEFGRSYTANDDGTDHGWAGHHLVMGGAVKGGQIHGDMLDLSLDGPDDAYSSGRFIPKYGVDQYGATLGKWMGMSDNDMNDIFPNLTNFNTNDLGFMKS</sequence>
<dbReference type="AlphaFoldDB" id="A0A3B0VUT4"/>
<dbReference type="PANTHER" id="PTHR43737">
    <property type="entry name" value="BLL7424 PROTEIN"/>
    <property type="match status" value="1"/>
</dbReference>
<dbReference type="PANTHER" id="PTHR43737:SF1">
    <property type="entry name" value="DUF1501 DOMAIN-CONTAINING PROTEIN"/>
    <property type="match status" value="1"/>
</dbReference>
<proteinExistence type="predicted"/>
<gene>
    <name evidence="1" type="ORF">MNBD_GAMMA04-2158</name>
</gene>
<evidence type="ECO:0008006" key="2">
    <source>
        <dbReference type="Google" id="ProtNLM"/>
    </source>
</evidence>
<dbReference type="InterPro" id="IPR010869">
    <property type="entry name" value="DUF1501"/>
</dbReference>
<dbReference type="EMBL" id="UOFB01000020">
    <property type="protein sequence ID" value="VAW44130.1"/>
    <property type="molecule type" value="Genomic_DNA"/>
</dbReference>
<accession>A0A3B0VUT4</accession>
<evidence type="ECO:0000313" key="1">
    <source>
        <dbReference type="EMBL" id="VAW44130.1"/>
    </source>
</evidence>
<dbReference type="Pfam" id="PF07394">
    <property type="entry name" value="DUF1501"/>
    <property type="match status" value="1"/>
</dbReference>
<protein>
    <recommendedName>
        <fullName evidence="2">DUF1501 domain-containing protein</fullName>
    </recommendedName>
</protein>